<organism evidence="1 2">
    <name type="scientific">Nesidiocoris tenuis</name>
    <dbReference type="NCBI Taxonomy" id="355587"/>
    <lineage>
        <taxon>Eukaryota</taxon>
        <taxon>Metazoa</taxon>
        <taxon>Ecdysozoa</taxon>
        <taxon>Arthropoda</taxon>
        <taxon>Hexapoda</taxon>
        <taxon>Insecta</taxon>
        <taxon>Pterygota</taxon>
        <taxon>Neoptera</taxon>
        <taxon>Paraneoptera</taxon>
        <taxon>Hemiptera</taxon>
        <taxon>Heteroptera</taxon>
        <taxon>Panheteroptera</taxon>
        <taxon>Cimicomorpha</taxon>
        <taxon>Miridae</taxon>
        <taxon>Dicyphina</taxon>
        <taxon>Nesidiocoris</taxon>
    </lineage>
</organism>
<protein>
    <submittedName>
        <fullName evidence="1">Uncharacterized protein</fullName>
    </submittedName>
</protein>
<dbReference type="EMBL" id="CADCXU010031114">
    <property type="protein sequence ID" value="CAB0017284.1"/>
    <property type="molecule type" value="Genomic_DNA"/>
</dbReference>
<accession>A0A6H5HR83</accession>
<dbReference type="Proteomes" id="UP000479000">
    <property type="component" value="Unassembled WGS sequence"/>
</dbReference>
<proteinExistence type="predicted"/>
<gene>
    <name evidence="1" type="ORF">NTEN_LOCUS21316</name>
</gene>
<evidence type="ECO:0000313" key="1">
    <source>
        <dbReference type="EMBL" id="CAB0017284.1"/>
    </source>
</evidence>
<reference evidence="1 2" key="1">
    <citation type="submission" date="2020-02" db="EMBL/GenBank/DDBJ databases">
        <authorList>
            <person name="Ferguson B K."/>
        </authorList>
    </citation>
    <scope>NUCLEOTIDE SEQUENCE [LARGE SCALE GENOMIC DNA]</scope>
</reference>
<dbReference type="AlphaFoldDB" id="A0A6H5HR83"/>
<sequence>MFVAEDGHYAQELELKNKVKSLELSLKSVSALHKTSASVPTLDVCVQTVTCAVSTTSQTCARITSGHAAPSDEAGLLKCDAANQCDLLSTGDESTCTLMKPASDDEADYSLNECVLRSPRHRRRRRRRTEKWTIQDMVIDDLSGSTPTPATGAGAAPSSVGVHLSCDRSVFKDNTVQSVRDSHKQRVLLLGDSYSHNLSGELRSILPSEYEVSSICRPGAPLSALLQSLAVAPDYLILSSGSVDIAFNDLKKFKRDILRLCLDKSLKVQL</sequence>
<evidence type="ECO:0000313" key="2">
    <source>
        <dbReference type="Proteomes" id="UP000479000"/>
    </source>
</evidence>
<name>A0A6H5HR83_9HEMI</name>
<keyword evidence="2" id="KW-1185">Reference proteome</keyword>
<feature type="non-terminal residue" evidence="1">
    <location>
        <position position="270"/>
    </location>
</feature>
<dbReference type="OrthoDB" id="10661896at2759"/>